<protein>
    <submittedName>
        <fullName evidence="1">Uncharacterized protein</fullName>
    </submittedName>
</protein>
<dbReference type="VEuPathDB" id="MicrosporidiaDB:M153_6560003341"/>
<gene>
    <name evidence="1" type="ORF">M153_6560003341</name>
</gene>
<accession>A0A0R0LWF4</accession>
<organism evidence="1 2">
    <name type="scientific">Pseudoloma neurophilia</name>
    <dbReference type="NCBI Taxonomy" id="146866"/>
    <lineage>
        <taxon>Eukaryota</taxon>
        <taxon>Fungi</taxon>
        <taxon>Fungi incertae sedis</taxon>
        <taxon>Microsporidia</taxon>
        <taxon>Pseudoloma</taxon>
    </lineage>
</organism>
<reference evidence="1 2" key="1">
    <citation type="submission" date="2015-07" db="EMBL/GenBank/DDBJ databases">
        <title>The genome of Pseudoloma neurophilia, a relevant intracellular parasite of the zebrafish.</title>
        <authorList>
            <person name="Ndikumana S."/>
            <person name="Pelin A."/>
            <person name="Sanders J."/>
            <person name="Corradi N."/>
        </authorList>
    </citation>
    <scope>NUCLEOTIDE SEQUENCE [LARGE SCALE GENOMIC DNA]</scope>
    <source>
        <strain evidence="1 2">MK1</strain>
    </source>
</reference>
<keyword evidence="2" id="KW-1185">Reference proteome</keyword>
<evidence type="ECO:0000313" key="1">
    <source>
        <dbReference type="EMBL" id="KRH93689.1"/>
    </source>
</evidence>
<sequence>MKRNFFKQRSFNQTPSLGGQCAVSYLEKYLRDNSLPTKSGNISSFSKF</sequence>
<dbReference type="EMBL" id="LGUB01000249">
    <property type="protein sequence ID" value="KRH93689.1"/>
    <property type="molecule type" value="Genomic_DNA"/>
</dbReference>
<evidence type="ECO:0000313" key="2">
    <source>
        <dbReference type="Proteomes" id="UP000051530"/>
    </source>
</evidence>
<dbReference type="AlphaFoldDB" id="A0A0R0LWF4"/>
<comment type="caution">
    <text evidence="1">The sequence shown here is derived from an EMBL/GenBank/DDBJ whole genome shotgun (WGS) entry which is preliminary data.</text>
</comment>
<name>A0A0R0LWF4_9MICR</name>
<proteinExistence type="predicted"/>
<dbReference type="Proteomes" id="UP000051530">
    <property type="component" value="Unassembled WGS sequence"/>
</dbReference>